<feature type="compositionally biased region" description="Polar residues" evidence="5">
    <location>
        <begin position="428"/>
        <end position="440"/>
    </location>
</feature>
<dbReference type="GO" id="GO:0045944">
    <property type="term" value="P:positive regulation of transcription by RNA polymerase II"/>
    <property type="evidence" value="ECO:0007669"/>
    <property type="project" value="InterPro"/>
</dbReference>
<keyword evidence="4" id="KW-0539">Nucleus</keyword>
<dbReference type="InterPro" id="IPR000477">
    <property type="entry name" value="RT_dom"/>
</dbReference>
<dbReference type="InterPro" id="IPR006527">
    <property type="entry name" value="F-box-assoc_dom_typ1"/>
</dbReference>
<keyword evidence="1" id="KW-0805">Transcription regulation</keyword>
<keyword evidence="2" id="KW-0238">DNA-binding</keyword>
<gene>
    <name evidence="7" type="ORF">ISN44_As05g026820</name>
</gene>
<comment type="caution">
    <text evidence="7">The sequence shown here is derived from an EMBL/GenBank/DDBJ whole genome shotgun (WGS) entry which is preliminary data.</text>
</comment>
<feature type="domain" description="MADS-box" evidence="6">
    <location>
        <begin position="30"/>
        <end position="78"/>
    </location>
</feature>
<evidence type="ECO:0000256" key="2">
    <source>
        <dbReference type="ARBA" id="ARBA00023125"/>
    </source>
</evidence>
<organism evidence="7 8">
    <name type="scientific">Arabidopsis suecica</name>
    <name type="common">Swedish thale-cress</name>
    <name type="synonym">Cardaminopsis suecica</name>
    <dbReference type="NCBI Taxonomy" id="45249"/>
    <lineage>
        <taxon>Eukaryota</taxon>
        <taxon>Viridiplantae</taxon>
        <taxon>Streptophyta</taxon>
        <taxon>Embryophyta</taxon>
        <taxon>Tracheophyta</taxon>
        <taxon>Spermatophyta</taxon>
        <taxon>Magnoliopsida</taxon>
        <taxon>eudicotyledons</taxon>
        <taxon>Gunneridae</taxon>
        <taxon>Pentapetalae</taxon>
        <taxon>rosids</taxon>
        <taxon>malvids</taxon>
        <taxon>Brassicales</taxon>
        <taxon>Brassicaceae</taxon>
        <taxon>Camelineae</taxon>
        <taxon>Arabidopsis</taxon>
    </lineage>
</organism>
<dbReference type="GO" id="GO:0003824">
    <property type="term" value="F:catalytic activity"/>
    <property type="evidence" value="ECO:0007669"/>
    <property type="project" value="InterPro"/>
</dbReference>
<dbReference type="CDD" id="cd00266">
    <property type="entry name" value="MADS_SRF_like"/>
    <property type="match status" value="1"/>
</dbReference>
<accession>A0A8T2DJU4</accession>
<dbReference type="InterPro" id="IPR002100">
    <property type="entry name" value="TF_MADSbox"/>
</dbReference>
<proteinExistence type="predicted"/>
<evidence type="ECO:0000256" key="1">
    <source>
        <dbReference type="ARBA" id="ARBA00023015"/>
    </source>
</evidence>
<keyword evidence="8" id="KW-1185">Reference proteome</keyword>
<dbReference type="InterPro" id="IPR017451">
    <property type="entry name" value="F-box-assoc_interact_dom"/>
</dbReference>
<evidence type="ECO:0000313" key="8">
    <source>
        <dbReference type="Proteomes" id="UP000694251"/>
    </source>
</evidence>
<dbReference type="SMART" id="SM00432">
    <property type="entry name" value="MADS"/>
    <property type="match status" value="1"/>
</dbReference>
<name>A0A8T2DJU4_ARASU</name>
<evidence type="ECO:0000256" key="5">
    <source>
        <dbReference type="SAM" id="MobiDB-lite"/>
    </source>
</evidence>
<dbReference type="PANTHER" id="PTHR46890">
    <property type="entry name" value="NON-LTR RETROLELEMENT REVERSE TRANSCRIPTASE-LIKE PROTEIN-RELATED"/>
    <property type="match status" value="1"/>
</dbReference>
<evidence type="ECO:0000259" key="6">
    <source>
        <dbReference type="PROSITE" id="PS50066"/>
    </source>
</evidence>
<dbReference type="OrthoDB" id="601557at2759"/>
<evidence type="ECO:0000256" key="3">
    <source>
        <dbReference type="ARBA" id="ARBA00023163"/>
    </source>
</evidence>
<dbReference type="PANTHER" id="PTHR46890:SF48">
    <property type="entry name" value="RNA-DIRECTED DNA POLYMERASE"/>
    <property type="match status" value="1"/>
</dbReference>
<dbReference type="Pfam" id="PF03372">
    <property type="entry name" value="Exo_endo_phos"/>
    <property type="match status" value="1"/>
</dbReference>
<protein>
    <submittedName>
        <fullName evidence="7">F-box associated interaction domain</fullName>
    </submittedName>
</protein>
<feature type="region of interest" description="Disordered" evidence="5">
    <location>
        <begin position="226"/>
        <end position="304"/>
    </location>
</feature>
<dbReference type="FunFam" id="3.40.1810.10:FF:000033">
    <property type="entry name" value="Agamous-like MADS-box protein AGL53"/>
    <property type="match status" value="1"/>
</dbReference>
<dbReference type="InterPro" id="IPR005135">
    <property type="entry name" value="Endo/exonuclease/phosphatase"/>
</dbReference>
<dbReference type="InterPro" id="IPR052343">
    <property type="entry name" value="Retrotransposon-Effector_Assoc"/>
</dbReference>
<dbReference type="GO" id="GO:0000981">
    <property type="term" value="F:DNA-binding transcription factor activity, RNA polymerase II-specific"/>
    <property type="evidence" value="ECO:0007669"/>
    <property type="project" value="InterPro"/>
</dbReference>
<dbReference type="Pfam" id="PF00319">
    <property type="entry name" value="SRF-TF"/>
    <property type="match status" value="1"/>
</dbReference>
<dbReference type="CDD" id="cd01650">
    <property type="entry name" value="RT_nLTR_like"/>
    <property type="match status" value="1"/>
</dbReference>
<reference evidence="7 8" key="1">
    <citation type="submission" date="2020-12" db="EMBL/GenBank/DDBJ databases">
        <title>Concerted genomic and epigenomic changes stabilize Arabidopsis allopolyploids.</title>
        <authorList>
            <person name="Chen Z."/>
        </authorList>
    </citation>
    <scope>NUCLEOTIDE SEQUENCE [LARGE SCALE GENOMIC DNA]</scope>
    <source>
        <strain evidence="7">As9502</strain>
        <tissue evidence="7">Leaf</tissue>
    </source>
</reference>
<feature type="compositionally biased region" description="Polar residues" evidence="5">
    <location>
        <begin position="390"/>
        <end position="400"/>
    </location>
</feature>
<dbReference type="GO" id="GO:0046983">
    <property type="term" value="F:protein dimerization activity"/>
    <property type="evidence" value="ECO:0007669"/>
    <property type="project" value="InterPro"/>
</dbReference>
<dbReference type="Pfam" id="PF07734">
    <property type="entry name" value="FBA_1"/>
    <property type="match status" value="1"/>
</dbReference>
<feature type="region of interest" description="Disordered" evidence="5">
    <location>
        <begin position="316"/>
        <end position="440"/>
    </location>
</feature>
<dbReference type="NCBIfam" id="TIGR01640">
    <property type="entry name" value="F_box_assoc_1"/>
    <property type="match status" value="1"/>
</dbReference>
<feature type="compositionally biased region" description="Polar residues" evidence="5">
    <location>
        <begin position="318"/>
        <end position="336"/>
    </location>
</feature>
<evidence type="ECO:0000313" key="7">
    <source>
        <dbReference type="EMBL" id="KAG7610690.1"/>
    </source>
</evidence>
<dbReference type="EMBL" id="JAEFBJ010000005">
    <property type="protein sequence ID" value="KAG7610690.1"/>
    <property type="molecule type" value="Genomic_DNA"/>
</dbReference>
<feature type="region of interest" description="Disordered" evidence="5">
    <location>
        <begin position="150"/>
        <end position="174"/>
    </location>
</feature>
<keyword evidence="3" id="KW-0804">Transcription</keyword>
<feature type="compositionally biased region" description="Low complexity" evidence="5">
    <location>
        <begin position="412"/>
        <end position="426"/>
    </location>
</feature>
<dbReference type="GO" id="GO:0000987">
    <property type="term" value="F:cis-regulatory region sequence-specific DNA binding"/>
    <property type="evidence" value="ECO:0007669"/>
    <property type="project" value="InterPro"/>
</dbReference>
<dbReference type="Proteomes" id="UP000694251">
    <property type="component" value="Chromosome 5"/>
</dbReference>
<dbReference type="Pfam" id="PF00078">
    <property type="entry name" value="RVT_1"/>
    <property type="match status" value="1"/>
</dbReference>
<evidence type="ECO:0000256" key="4">
    <source>
        <dbReference type="ARBA" id="ARBA00023242"/>
    </source>
</evidence>
<feature type="compositionally biased region" description="Polar residues" evidence="5">
    <location>
        <begin position="150"/>
        <end position="165"/>
    </location>
</feature>
<feature type="compositionally biased region" description="Basic and acidic residues" evidence="5">
    <location>
        <begin position="341"/>
        <end position="350"/>
    </location>
</feature>
<sequence>MDSSMSTKKKTKLSVRNQTCFKKSSLSSSSTAKKTTNLSMREETMFKKALELSTLCDIEVCVIYYGRDGELIKTWPEDQSKVRDMAERFSKLHERERRKKRTNLSLFLRKKILDDNKLSEKVLEMKDSLESGLRVLQDKLLLLQPENQTELGQSRAVSSTTNPLSSPEDHQQQQWTEPLVNGVSNTEQDLSTSPLSNHQSKYSVFVYNHDSGSFYQVPDSILAARGKTVKGKEQPNQKGKGKGKLFDEGAPSDQPMQKKSRISSSKSAPAQRTTSAKDRPNWNGKHGGISASQSQQVWRPTGRVQDTPAKNMAYQGSEDLQTNLSKKSRSNTSGGKSNKRARVESGESKQHSPFVFERLGNLGDGALSAERRGSNEKTKHSPLVFERLGSQGSSSSTHNLLKSGHSEHSAGVAAQVSNHSASSVAANRPNSSGTKCGNESDTNFKEGLMVRHLREIRGQYFPEVIFLCETKNRRSYLENVVGHLGYYDLHTVEPVGKSSGLALIWKESVNIRIIESNKRMIDALVKWQNKEFCLTCVYGKPVQSERGDLWEKLSRLGTTRDKPLMMTGNFNELVDPTEKIGGAQRRDSSCVEFRQMLNACGLWEVKHLGYQFSWFGNRNDELVQCRLDRTVANQAWMNCFPKTQANYLQKLPFDPPVIKDLRKEPNKKYYQEEQFWNQKSRLEWANNGDRNTKFFHAATKNRRAQNWIQKLVDDEGKEWHNDMQFRKVAEAYFKKLFASEDVGYQLQEMAEIEPVVTNQMNEALLAPVSIEEVKKTIFDINPSKCPGPDGMTDYLYQQFWESMGTQIIDGMCKAERLTDFRPISLCNVICKIIGKLLASRLKKVLPLIISESQAAFVQGRLISDNILVAHELLHALSSNNKCSEEFIVVKTDISKAYDRVEWNFLHDTLEVLGFNTRWAISPMPAPPGGEWTDSIFQNLFCILNAKLGKEYSAQEVVRRAKEDEEEWRLPKLSHSQTAQALDPVQSRVKWQPPPPRWVKCNTDESAAHVARRGLIFRGIVPVMATRELWLGLRTRIRRRRREYVRRETRLWRCTRSLRDISVDADLSEEAMTFAVPKDNSDLCQVNARPNHKLVKGMKSKDQDWLRYYFFVAAKASESGVVESNQRDASEDRATQLSDAQAWKKASSSVNKDRTTRLSDARAGKKVSCSVNEDRAIFVSDRVSTFPSGGRFLVEVVQEILFPLSGKEVLLRIFRRSITPFRSIMIGKVVVSRQQLLRRSYKILSFLDSYYPTTFVDIKIYECNSGSWRVLDVAAPDEQVDDYEGGVSLKGNTYWFVKEKPSETTVGEDDSFLVCFDFTKERFGPLLPLPFEWYPEDTATLSSVREEQLAVLFQRWDTSMWEIRITTKIEPNAVSWRSFLTVNENTHLLWLWLSICGYRWKFLY</sequence>
<feature type="compositionally biased region" description="Polar residues" evidence="5">
    <location>
        <begin position="254"/>
        <end position="274"/>
    </location>
</feature>
<feature type="compositionally biased region" description="Basic and acidic residues" evidence="5">
    <location>
        <begin position="369"/>
        <end position="379"/>
    </location>
</feature>
<dbReference type="PROSITE" id="PS50066">
    <property type="entry name" value="MADS_BOX_2"/>
    <property type="match status" value="1"/>
</dbReference>
<dbReference type="InterPro" id="IPR033897">
    <property type="entry name" value="SRF-like_MADS-box"/>
</dbReference>